<dbReference type="Proteomes" id="UP000828390">
    <property type="component" value="Unassembled WGS sequence"/>
</dbReference>
<accession>A0A9D4FMT8</accession>
<sequence>MCCEVLQKLLSPLPPDVILTQFHDELLTGLQHDELPVRKLCLSQVTDMFNPLHAGKFVIC</sequence>
<evidence type="ECO:0000313" key="1">
    <source>
        <dbReference type="EMBL" id="KAH3800068.1"/>
    </source>
</evidence>
<protein>
    <submittedName>
        <fullName evidence="1">Uncharacterized protein</fullName>
    </submittedName>
</protein>
<proteinExistence type="predicted"/>
<reference evidence="1" key="2">
    <citation type="submission" date="2020-11" db="EMBL/GenBank/DDBJ databases">
        <authorList>
            <person name="McCartney M.A."/>
            <person name="Auch B."/>
            <person name="Kono T."/>
            <person name="Mallez S."/>
            <person name="Becker A."/>
            <person name="Gohl D.M."/>
            <person name="Silverstein K.A.T."/>
            <person name="Koren S."/>
            <person name="Bechman K.B."/>
            <person name="Herman A."/>
            <person name="Abrahante J.E."/>
            <person name="Garbe J."/>
        </authorList>
    </citation>
    <scope>NUCLEOTIDE SEQUENCE</scope>
    <source>
        <strain evidence="1">Duluth1</strain>
        <tissue evidence="1">Whole animal</tissue>
    </source>
</reference>
<reference evidence="1" key="1">
    <citation type="journal article" date="2019" name="bioRxiv">
        <title>The Genome of the Zebra Mussel, Dreissena polymorpha: A Resource for Invasive Species Research.</title>
        <authorList>
            <person name="McCartney M.A."/>
            <person name="Auch B."/>
            <person name="Kono T."/>
            <person name="Mallez S."/>
            <person name="Zhang Y."/>
            <person name="Obille A."/>
            <person name="Becker A."/>
            <person name="Abrahante J.E."/>
            <person name="Garbe J."/>
            <person name="Badalamenti J.P."/>
            <person name="Herman A."/>
            <person name="Mangelson H."/>
            <person name="Liachko I."/>
            <person name="Sullivan S."/>
            <person name="Sone E.D."/>
            <person name="Koren S."/>
            <person name="Silverstein K.A.T."/>
            <person name="Beckman K.B."/>
            <person name="Gohl D.M."/>
        </authorList>
    </citation>
    <scope>NUCLEOTIDE SEQUENCE</scope>
    <source>
        <strain evidence="1">Duluth1</strain>
        <tissue evidence="1">Whole animal</tissue>
    </source>
</reference>
<dbReference type="EMBL" id="JAIWYP010000007">
    <property type="protein sequence ID" value="KAH3800068.1"/>
    <property type="molecule type" value="Genomic_DNA"/>
</dbReference>
<organism evidence="1 2">
    <name type="scientific">Dreissena polymorpha</name>
    <name type="common">Zebra mussel</name>
    <name type="synonym">Mytilus polymorpha</name>
    <dbReference type="NCBI Taxonomy" id="45954"/>
    <lineage>
        <taxon>Eukaryota</taxon>
        <taxon>Metazoa</taxon>
        <taxon>Spiralia</taxon>
        <taxon>Lophotrochozoa</taxon>
        <taxon>Mollusca</taxon>
        <taxon>Bivalvia</taxon>
        <taxon>Autobranchia</taxon>
        <taxon>Heteroconchia</taxon>
        <taxon>Euheterodonta</taxon>
        <taxon>Imparidentia</taxon>
        <taxon>Neoheterodontei</taxon>
        <taxon>Myida</taxon>
        <taxon>Dreissenoidea</taxon>
        <taxon>Dreissenidae</taxon>
        <taxon>Dreissena</taxon>
    </lineage>
</organism>
<dbReference type="AlphaFoldDB" id="A0A9D4FMT8"/>
<evidence type="ECO:0000313" key="2">
    <source>
        <dbReference type="Proteomes" id="UP000828390"/>
    </source>
</evidence>
<keyword evidence="2" id="KW-1185">Reference proteome</keyword>
<comment type="caution">
    <text evidence="1">The sequence shown here is derived from an EMBL/GenBank/DDBJ whole genome shotgun (WGS) entry which is preliminary data.</text>
</comment>
<name>A0A9D4FMT8_DREPO</name>
<gene>
    <name evidence="1" type="ORF">DPMN_153693</name>
</gene>